<evidence type="ECO:0000313" key="3">
    <source>
        <dbReference type="EMBL" id="MEH0096923.1"/>
    </source>
</evidence>
<organism evidence="3 4">
    <name type="scientific">Pannonibacter anstelovis</name>
    <dbReference type="NCBI Taxonomy" id="3121537"/>
    <lineage>
        <taxon>Bacteria</taxon>
        <taxon>Pseudomonadati</taxon>
        <taxon>Pseudomonadota</taxon>
        <taxon>Alphaproteobacteria</taxon>
        <taxon>Hyphomicrobiales</taxon>
        <taxon>Stappiaceae</taxon>
        <taxon>Pannonibacter</taxon>
    </lineage>
</organism>
<keyword evidence="4" id="KW-1185">Reference proteome</keyword>
<sequence>MNKLKLALLASLMAVSAIVPAAAATKLILAEAGPDRGPRAEATKWFAKEVESRTGGNVTVEVHWGGALFSANSAVSALRNGVADLGTVIGVYFPQDMLAYDMADIPIPNDDPWVGMRAVDDIMRTDPKVQENLADQNLVYVGTFTTSAVQVGCKGKTIRTLDDLKGVKVRGVGAYGKAFKDLGAVPVDMNVYEAYQGLETGLIDCTQTYPYLVKALKFNEVFDSYTELDWGQVGALGVFMNKDSFDALPEADQAAVMEAGKGMADEFGKLLMKANTESVDILKAEGKEVLKLSDADHQKLLAAGEPYIAEWVQRADAAGLDGEGMVQQYKDLIKQYRSERDEKGYPWDRK</sequence>
<keyword evidence="1 2" id="KW-0732">Signal</keyword>
<protein>
    <submittedName>
        <fullName evidence="3">C4-dicarboxylate TRAP transporter substrate-binding protein</fullName>
    </submittedName>
</protein>
<gene>
    <name evidence="3" type="ORF">V6L76_11695</name>
</gene>
<comment type="caution">
    <text evidence="3">The sequence shown here is derived from an EMBL/GenBank/DDBJ whole genome shotgun (WGS) entry which is preliminary data.</text>
</comment>
<dbReference type="RefSeq" id="WP_334251385.1">
    <property type="nucleotide sequence ID" value="NZ_JBAKBE010000006.1"/>
</dbReference>
<dbReference type="PANTHER" id="PTHR33376">
    <property type="match status" value="1"/>
</dbReference>
<dbReference type="SUPFAM" id="SSF53850">
    <property type="entry name" value="Periplasmic binding protein-like II"/>
    <property type="match status" value="1"/>
</dbReference>
<dbReference type="Proteomes" id="UP001380822">
    <property type="component" value="Unassembled WGS sequence"/>
</dbReference>
<accession>A0ABU7ZPG7</accession>
<evidence type="ECO:0000256" key="2">
    <source>
        <dbReference type="SAM" id="SignalP"/>
    </source>
</evidence>
<dbReference type="EMBL" id="JBAKBE010000006">
    <property type="protein sequence ID" value="MEH0096923.1"/>
    <property type="molecule type" value="Genomic_DNA"/>
</dbReference>
<evidence type="ECO:0000313" key="4">
    <source>
        <dbReference type="Proteomes" id="UP001380822"/>
    </source>
</evidence>
<dbReference type="PANTHER" id="PTHR33376:SF15">
    <property type="entry name" value="BLL6794 PROTEIN"/>
    <property type="match status" value="1"/>
</dbReference>
<dbReference type="CDD" id="cd13666">
    <property type="entry name" value="PBP2_TRAP_DctP_like_1"/>
    <property type="match status" value="1"/>
</dbReference>
<dbReference type="InterPro" id="IPR038404">
    <property type="entry name" value="TRAP_DctP_sf"/>
</dbReference>
<name>A0ABU7ZPG7_9HYPH</name>
<proteinExistence type="predicted"/>
<dbReference type="Pfam" id="PF03480">
    <property type="entry name" value="DctP"/>
    <property type="match status" value="1"/>
</dbReference>
<dbReference type="InterPro" id="IPR018389">
    <property type="entry name" value="DctP_fam"/>
</dbReference>
<reference evidence="3 4" key="1">
    <citation type="submission" date="2024-02" db="EMBL/GenBank/DDBJ databases">
        <title>A new putative Pannonibacter species isolated from two cases of bloodstream infections in paediatric patients.</title>
        <authorList>
            <person name="Castellana S."/>
            <person name="De Laurentiis V."/>
            <person name="Grassi M."/>
            <person name="De Leonardis F."/>
            <person name="Mosca A."/>
            <person name="De Carlo C."/>
            <person name="Sparapano E."/>
            <person name="Ronga L."/>
            <person name="Santacroce L."/>
            <person name="Chironna M."/>
            <person name="De Robertis A."/>
            <person name="Bianco A."/>
            <person name="Del Sambro L."/>
            <person name="Capozzi L."/>
            <person name="Parisi A."/>
        </authorList>
    </citation>
    <scope>NUCLEOTIDE SEQUENCE [LARGE SCALE GENOMIC DNA]</scope>
    <source>
        <strain evidence="3 4">Pt2</strain>
    </source>
</reference>
<dbReference type="Gene3D" id="3.40.190.170">
    <property type="entry name" value="Bacterial extracellular solute-binding protein, family 7"/>
    <property type="match status" value="1"/>
</dbReference>
<feature type="chain" id="PRO_5046002093" evidence="2">
    <location>
        <begin position="24"/>
        <end position="350"/>
    </location>
</feature>
<dbReference type="NCBIfam" id="NF037995">
    <property type="entry name" value="TRAP_S1"/>
    <property type="match status" value="1"/>
</dbReference>
<evidence type="ECO:0000256" key="1">
    <source>
        <dbReference type="ARBA" id="ARBA00022729"/>
    </source>
</evidence>
<feature type="signal peptide" evidence="2">
    <location>
        <begin position="1"/>
        <end position="23"/>
    </location>
</feature>